<accession>A0A834W8Y7</accession>
<protein>
    <submittedName>
        <fullName evidence="2">Uncharacterized protein</fullName>
    </submittedName>
</protein>
<dbReference type="AlphaFoldDB" id="A0A834W8Y7"/>
<evidence type="ECO:0000313" key="3">
    <source>
        <dbReference type="Proteomes" id="UP000634136"/>
    </source>
</evidence>
<dbReference type="Proteomes" id="UP000634136">
    <property type="component" value="Unassembled WGS sequence"/>
</dbReference>
<gene>
    <name evidence="2" type="ORF">G2W53_035142</name>
</gene>
<sequence>MFGVLAAIKWNGNGEENIPITGIGDEDGKEVGVADRVPSLSPNEGWK</sequence>
<evidence type="ECO:0000256" key="1">
    <source>
        <dbReference type="SAM" id="MobiDB-lite"/>
    </source>
</evidence>
<feature type="region of interest" description="Disordered" evidence="1">
    <location>
        <begin position="16"/>
        <end position="47"/>
    </location>
</feature>
<name>A0A834W8Y7_9FABA</name>
<keyword evidence="3" id="KW-1185">Reference proteome</keyword>
<comment type="caution">
    <text evidence="2">The sequence shown here is derived from an EMBL/GenBank/DDBJ whole genome shotgun (WGS) entry which is preliminary data.</text>
</comment>
<proteinExistence type="predicted"/>
<evidence type="ECO:0000313" key="2">
    <source>
        <dbReference type="EMBL" id="KAF7808399.1"/>
    </source>
</evidence>
<dbReference type="EMBL" id="JAAIUW010000011">
    <property type="protein sequence ID" value="KAF7808399.1"/>
    <property type="molecule type" value="Genomic_DNA"/>
</dbReference>
<reference evidence="2" key="1">
    <citation type="submission" date="2020-09" db="EMBL/GenBank/DDBJ databases">
        <title>Genome-Enabled Discovery of Anthraquinone Biosynthesis in Senna tora.</title>
        <authorList>
            <person name="Kang S.-H."/>
            <person name="Pandey R.P."/>
            <person name="Lee C.-M."/>
            <person name="Sim J.-S."/>
            <person name="Jeong J.-T."/>
            <person name="Choi B.-S."/>
            <person name="Jung M."/>
            <person name="Ginzburg D."/>
            <person name="Zhao K."/>
            <person name="Won S.Y."/>
            <person name="Oh T.-J."/>
            <person name="Yu Y."/>
            <person name="Kim N.-H."/>
            <person name="Lee O.R."/>
            <person name="Lee T.-H."/>
            <person name="Bashyal P."/>
            <person name="Kim T.-S."/>
            <person name="Lee W.-H."/>
            <person name="Kawkins C."/>
            <person name="Kim C.-K."/>
            <person name="Kim J.S."/>
            <person name="Ahn B.O."/>
            <person name="Rhee S.Y."/>
            <person name="Sohng J.K."/>
        </authorList>
    </citation>
    <scope>NUCLEOTIDE SEQUENCE</scope>
    <source>
        <tissue evidence="2">Leaf</tissue>
    </source>
</reference>
<organism evidence="2 3">
    <name type="scientific">Senna tora</name>
    <dbReference type="NCBI Taxonomy" id="362788"/>
    <lineage>
        <taxon>Eukaryota</taxon>
        <taxon>Viridiplantae</taxon>
        <taxon>Streptophyta</taxon>
        <taxon>Embryophyta</taxon>
        <taxon>Tracheophyta</taxon>
        <taxon>Spermatophyta</taxon>
        <taxon>Magnoliopsida</taxon>
        <taxon>eudicotyledons</taxon>
        <taxon>Gunneridae</taxon>
        <taxon>Pentapetalae</taxon>
        <taxon>rosids</taxon>
        <taxon>fabids</taxon>
        <taxon>Fabales</taxon>
        <taxon>Fabaceae</taxon>
        <taxon>Caesalpinioideae</taxon>
        <taxon>Cassia clade</taxon>
        <taxon>Senna</taxon>
    </lineage>
</organism>